<comment type="function">
    <text evidence="1">Catalyzes the ATP-dependent phosphorylation of thiamine-monophosphate (TMP) to form thiamine-pyrophosphate (TPP), the active form of vitamin B1.</text>
</comment>
<dbReference type="InterPro" id="IPR016188">
    <property type="entry name" value="PurM-like_N"/>
</dbReference>
<evidence type="ECO:0000259" key="2">
    <source>
        <dbReference type="Pfam" id="PF00586"/>
    </source>
</evidence>
<feature type="binding site" evidence="1">
    <location>
        <position position="85"/>
    </location>
    <ligand>
        <name>Mg(2+)</name>
        <dbReference type="ChEBI" id="CHEBI:18420"/>
        <label>4</label>
    </ligand>
</feature>
<accession>A0A654LUM8</accession>
<dbReference type="Pfam" id="PF00586">
    <property type="entry name" value="AIRS"/>
    <property type="match status" value="1"/>
</dbReference>
<comment type="pathway">
    <text evidence="1">Cofactor biosynthesis; thiamine diphosphate biosynthesis; thiamine diphosphate from thiamine phosphate: step 1/1.</text>
</comment>
<dbReference type="GO" id="GO:0009229">
    <property type="term" value="P:thiamine diphosphate biosynthetic process"/>
    <property type="evidence" value="ECO:0007669"/>
    <property type="project" value="UniProtKB-UniRule"/>
</dbReference>
<dbReference type="AlphaFoldDB" id="A0A654LUM8"/>
<feature type="binding site" evidence="1">
    <location>
        <position position="133"/>
    </location>
    <ligand>
        <name>Mg(2+)</name>
        <dbReference type="ChEBI" id="CHEBI:18420"/>
        <label>1</label>
    </ligand>
</feature>
<gene>
    <name evidence="1 4" type="primary">thiL</name>
    <name evidence="4" type="ORF">NMY3_00475</name>
</gene>
<dbReference type="GO" id="GO:0005524">
    <property type="term" value="F:ATP binding"/>
    <property type="evidence" value="ECO:0007669"/>
    <property type="project" value="UniProtKB-UniRule"/>
</dbReference>
<feature type="binding site" evidence="1">
    <location>
        <position position="159"/>
    </location>
    <ligand>
        <name>ATP</name>
        <dbReference type="ChEBI" id="CHEBI:30616"/>
    </ligand>
</feature>
<keyword evidence="1 4" id="KW-0418">Kinase</keyword>
<comment type="similarity">
    <text evidence="1">Belongs to the thiamine-monophosphate kinase family.</text>
</comment>
<dbReference type="NCBIfam" id="TIGR01379">
    <property type="entry name" value="thiL"/>
    <property type="match status" value="1"/>
</dbReference>
<feature type="binding site" evidence="1">
    <location>
        <position position="228"/>
    </location>
    <ligand>
        <name>Mg(2+)</name>
        <dbReference type="ChEBI" id="CHEBI:18420"/>
        <label>5</label>
    </ligand>
</feature>
<keyword evidence="5" id="KW-1185">Reference proteome</keyword>
<dbReference type="GO" id="GO:0009228">
    <property type="term" value="P:thiamine biosynthetic process"/>
    <property type="evidence" value="ECO:0007669"/>
    <property type="project" value="UniProtKB-KW"/>
</dbReference>
<dbReference type="UniPathway" id="UPA00060">
    <property type="reaction ID" value="UER00142"/>
</dbReference>
<keyword evidence="1 4" id="KW-0808">Transferase</keyword>
<dbReference type="SUPFAM" id="SSF56042">
    <property type="entry name" value="PurM C-terminal domain-like"/>
    <property type="match status" value="1"/>
</dbReference>
<dbReference type="RefSeq" id="WP_196817302.1">
    <property type="nucleotide sequence ID" value="NZ_CP012850.1"/>
</dbReference>
<keyword evidence="1" id="KW-0460">Magnesium</keyword>
<comment type="miscellaneous">
    <text evidence="1">Reaction mechanism of ThiL seems to utilize a direct, inline transfer of the gamma-phosphate of ATP to TMP rather than a phosphorylated enzyme intermediate.</text>
</comment>
<keyword evidence="1" id="KW-0479">Metal-binding</keyword>
<dbReference type="PIRSF" id="PIRSF005303">
    <property type="entry name" value="Thiam_monoph_kin"/>
    <property type="match status" value="1"/>
</dbReference>
<dbReference type="KEGG" id="taa:NMY3_00475"/>
<organism evidence="4 5">
    <name type="scientific">Candidatus Nitrosocosmicus oleophilus</name>
    <dbReference type="NCBI Taxonomy" id="1353260"/>
    <lineage>
        <taxon>Archaea</taxon>
        <taxon>Nitrososphaerota</taxon>
        <taxon>Nitrososphaeria</taxon>
        <taxon>Nitrososphaerales</taxon>
        <taxon>Nitrososphaeraceae</taxon>
        <taxon>Candidatus Nitrosocosmicus</taxon>
    </lineage>
</organism>
<dbReference type="InterPro" id="IPR010918">
    <property type="entry name" value="PurM-like_C_dom"/>
</dbReference>
<feature type="binding site" evidence="1">
    <location>
        <position position="55"/>
    </location>
    <ligand>
        <name>Mg(2+)</name>
        <dbReference type="ChEBI" id="CHEBI:18420"/>
        <label>4</label>
    </ligand>
</feature>
<feature type="binding site" evidence="1">
    <location>
        <position position="225"/>
    </location>
    <ligand>
        <name>Mg(2+)</name>
        <dbReference type="ChEBI" id="CHEBI:18420"/>
        <label>3</label>
    </ligand>
</feature>
<feature type="binding site" evidence="1">
    <location>
        <position position="227"/>
    </location>
    <ligand>
        <name>ATP</name>
        <dbReference type="ChEBI" id="CHEBI:30616"/>
    </ligand>
</feature>
<dbReference type="HAMAP" id="MF_02128">
    <property type="entry name" value="TMP_kinase"/>
    <property type="match status" value="1"/>
</dbReference>
<sequence length="339" mass="37374">MKKFNEKQILNIIISKFGNNNMEPYIGKDDISIMPLDSLNSSSNEFNDNKFLAITCDMLVEHTDVPPKMTFEQIARKSVVSSVSDLVSKGIMPKAALISLGLPKSLKNSEISRLINGLSLASKEFGIDIVGGDINESKEIIIDCCMFGSLSSVANIPRRNGACIGDYVVVSGIFGYSSSGLKILMNNLSCPDSYFRRRSVDSVLIPSPSYEFGIYIARYFSSSMDSSDGLASSLHELSKQSGVNLLIEEDKIPIPPRLKEFLSINNLDFHDLVFYGGEEYNIVGTISEKNLVEVSEILKVRHLKLYIIGKVVSGIGRVFVLTSNGNKKLLKNKGYAHFT</sequence>
<dbReference type="GO" id="GO:0000287">
    <property type="term" value="F:magnesium ion binding"/>
    <property type="evidence" value="ECO:0007669"/>
    <property type="project" value="UniProtKB-UniRule"/>
</dbReference>
<feature type="binding site" evidence="1">
    <location>
        <position position="85"/>
    </location>
    <ligand>
        <name>Mg(2+)</name>
        <dbReference type="ChEBI" id="CHEBI:18420"/>
        <label>2</label>
    </ligand>
</feature>
<dbReference type="InterPro" id="IPR036921">
    <property type="entry name" value="PurM-like_N_sf"/>
</dbReference>
<comment type="catalytic activity">
    <reaction evidence="1">
        <text>thiamine phosphate + ATP = thiamine diphosphate + ADP</text>
        <dbReference type="Rhea" id="RHEA:15913"/>
        <dbReference type="ChEBI" id="CHEBI:30616"/>
        <dbReference type="ChEBI" id="CHEBI:37575"/>
        <dbReference type="ChEBI" id="CHEBI:58937"/>
        <dbReference type="ChEBI" id="CHEBI:456216"/>
        <dbReference type="EC" id="2.7.4.16"/>
    </reaction>
</comment>
<name>A0A654LUM8_9ARCH</name>
<evidence type="ECO:0000256" key="1">
    <source>
        <dbReference type="HAMAP-Rule" id="MF_02128"/>
    </source>
</evidence>
<protein>
    <recommendedName>
        <fullName evidence="1">Thiamine-monophosphate kinase</fullName>
        <shortName evidence="1">TMP kinase</shortName>
        <shortName evidence="1">Thiamine-phosphate kinase</shortName>
        <ecNumber evidence="1">2.7.4.16</ecNumber>
    </recommendedName>
</protein>
<feature type="binding site" evidence="1">
    <location>
        <position position="278"/>
    </location>
    <ligand>
        <name>substrate</name>
    </ligand>
</feature>
<proteinExistence type="inferred from homology"/>
<keyword evidence="1" id="KW-0067">ATP-binding</keyword>
<dbReference type="GeneID" id="60420646"/>
<feature type="binding site" evidence="1">
    <location>
        <position position="335"/>
    </location>
    <ligand>
        <name>substrate</name>
    </ligand>
</feature>
<dbReference type="EMBL" id="CP012850">
    <property type="protein sequence ID" value="ALI34687.1"/>
    <property type="molecule type" value="Genomic_DNA"/>
</dbReference>
<dbReference type="Proteomes" id="UP000058925">
    <property type="component" value="Chromosome"/>
</dbReference>
<dbReference type="CDD" id="cd02194">
    <property type="entry name" value="ThiL"/>
    <property type="match status" value="1"/>
</dbReference>
<reference evidence="5" key="1">
    <citation type="submission" date="2015-10" db="EMBL/GenBank/DDBJ databases">
        <title>Niche specialization of a soil ammonia-oxidizing archaeon, Candidatus Nitrosocosmicus oleophilus.</title>
        <authorList>
            <person name="Jung M.-Y."/>
            <person name="Rhee S.-K."/>
        </authorList>
    </citation>
    <scope>NUCLEOTIDE SEQUENCE [LARGE SCALE GENOMIC DNA]</scope>
    <source>
        <strain evidence="5">MY3</strain>
    </source>
</reference>
<feature type="domain" description="PurM-like C-terminal" evidence="3">
    <location>
        <begin position="224"/>
        <end position="314"/>
    </location>
</feature>
<dbReference type="PANTHER" id="PTHR30270:SF0">
    <property type="entry name" value="THIAMINE-MONOPHOSPHATE KINASE"/>
    <property type="match status" value="1"/>
</dbReference>
<evidence type="ECO:0000313" key="4">
    <source>
        <dbReference type="EMBL" id="ALI34687.1"/>
    </source>
</evidence>
<keyword evidence="1" id="KW-0784">Thiamine biosynthesis</keyword>
<feature type="binding site" evidence="1">
    <location>
        <position position="64"/>
    </location>
    <ligand>
        <name>substrate</name>
    </ligand>
</feature>
<dbReference type="Pfam" id="PF02769">
    <property type="entry name" value="AIRS_C"/>
    <property type="match status" value="1"/>
</dbReference>
<feature type="binding site" evidence="1">
    <location>
        <begin position="132"/>
        <end position="133"/>
    </location>
    <ligand>
        <name>ATP</name>
        <dbReference type="ChEBI" id="CHEBI:30616"/>
    </ligand>
</feature>
<feature type="binding site" evidence="1">
    <location>
        <position position="57"/>
    </location>
    <ligand>
        <name>Mg(2+)</name>
        <dbReference type="ChEBI" id="CHEBI:18420"/>
        <label>2</label>
    </ligand>
</feature>
<dbReference type="EC" id="2.7.4.16" evidence="1"/>
<feature type="binding site" evidence="1">
    <location>
        <position position="85"/>
    </location>
    <ligand>
        <name>Mg(2+)</name>
        <dbReference type="ChEBI" id="CHEBI:18420"/>
        <label>3</label>
    </ligand>
</feature>
<comment type="caution">
    <text evidence="1">Lacks conserved residue(s) required for the propagation of feature annotation.</text>
</comment>
<feature type="domain" description="PurM-like N-terminal" evidence="2">
    <location>
        <begin position="45"/>
        <end position="149"/>
    </location>
</feature>
<dbReference type="SUPFAM" id="SSF55326">
    <property type="entry name" value="PurM N-terminal domain-like"/>
    <property type="match status" value="1"/>
</dbReference>
<dbReference type="Gene3D" id="3.30.1330.10">
    <property type="entry name" value="PurM-like, N-terminal domain"/>
    <property type="match status" value="1"/>
</dbReference>
<dbReference type="Gene3D" id="3.90.650.10">
    <property type="entry name" value="PurM-like C-terminal domain"/>
    <property type="match status" value="1"/>
</dbReference>
<feature type="binding site" evidence="1">
    <location>
        <position position="30"/>
    </location>
    <ligand>
        <name>Mg(2+)</name>
        <dbReference type="ChEBI" id="CHEBI:18420"/>
        <label>3</label>
    </ligand>
</feature>
<evidence type="ECO:0000313" key="5">
    <source>
        <dbReference type="Proteomes" id="UP000058925"/>
    </source>
</evidence>
<feature type="binding site" evidence="1">
    <location>
        <position position="30"/>
    </location>
    <ligand>
        <name>Mg(2+)</name>
        <dbReference type="ChEBI" id="CHEBI:18420"/>
        <label>4</label>
    </ligand>
</feature>
<keyword evidence="1" id="KW-0547">Nucleotide-binding</keyword>
<feature type="binding site" evidence="1">
    <location>
        <position position="57"/>
    </location>
    <ligand>
        <name>Mg(2+)</name>
        <dbReference type="ChEBI" id="CHEBI:18420"/>
        <label>1</label>
    </ligand>
</feature>
<dbReference type="InterPro" id="IPR006283">
    <property type="entry name" value="ThiL-like"/>
</dbReference>
<evidence type="ECO:0000259" key="3">
    <source>
        <dbReference type="Pfam" id="PF02769"/>
    </source>
</evidence>
<dbReference type="InterPro" id="IPR036676">
    <property type="entry name" value="PurM-like_C_sf"/>
</dbReference>
<dbReference type="PANTHER" id="PTHR30270">
    <property type="entry name" value="THIAMINE-MONOPHOSPHATE KINASE"/>
    <property type="match status" value="1"/>
</dbReference>
<dbReference type="GO" id="GO:0009030">
    <property type="term" value="F:thiamine-phosphate kinase activity"/>
    <property type="evidence" value="ECO:0007669"/>
    <property type="project" value="UniProtKB-UniRule"/>
</dbReference>
<dbReference type="OrthoDB" id="45909at2157"/>